<dbReference type="PANTHER" id="PTHR38695:SF1">
    <property type="entry name" value="AMINO ACID PERMEASE_ SLC12A DOMAIN-CONTAINING PROTEIN"/>
    <property type="match status" value="1"/>
</dbReference>
<evidence type="ECO:0000313" key="3">
    <source>
        <dbReference type="Proteomes" id="UP000000447"/>
    </source>
</evidence>
<evidence type="ECO:0000259" key="1">
    <source>
        <dbReference type="Pfam" id="PF17648"/>
    </source>
</evidence>
<proteinExistence type="predicted"/>
<reference evidence="2 3" key="1">
    <citation type="journal article" date="2009" name="PLoS ONE">
        <title>Complete genome sequence of the aerobic CO-oxidizing thermophile Thermomicrobium roseum.</title>
        <authorList>
            <person name="Wu D."/>
            <person name="Raymond J."/>
            <person name="Wu M."/>
            <person name="Chatterji S."/>
            <person name="Ren Q."/>
            <person name="Graham J.E."/>
            <person name="Bryant D.A."/>
            <person name="Robb F."/>
            <person name="Colman A."/>
            <person name="Tallon L.J."/>
            <person name="Badger J.H."/>
            <person name="Madupu R."/>
            <person name="Ward N.L."/>
            <person name="Eisen J.A."/>
        </authorList>
    </citation>
    <scope>NUCLEOTIDE SEQUENCE [LARGE SCALE GENOMIC DNA]</scope>
    <source>
        <strain evidence="3">ATCC 27502 / DSM 5159 / P-2</strain>
        <plasmid evidence="2">unnamed</plasmid>
    </source>
</reference>
<protein>
    <recommendedName>
        <fullName evidence="1">Luciferase domain-containing protein</fullName>
    </recommendedName>
</protein>
<geneLocation type="plasmid" evidence="3">
    <name>Tros</name>
</geneLocation>
<dbReference type="RefSeq" id="WP_012642527.1">
    <property type="nucleotide sequence ID" value="NC_011961.1"/>
</dbReference>
<dbReference type="PANTHER" id="PTHR38695">
    <property type="entry name" value="AMINO ACID PERMEASE_ SLC12A DOMAIN-CONTAINING PROTEIN"/>
    <property type="match status" value="1"/>
</dbReference>
<keyword evidence="3" id="KW-1185">Reference proteome</keyword>
<dbReference type="Pfam" id="PF17648">
    <property type="entry name" value="Luciferase"/>
    <property type="match status" value="1"/>
</dbReference>
<evidence type="ECO:0000313" key="2">
    <source>
        <dbReference type="EMBL" id="ACM06540.1"/>
    </source>
</evidence>
<dbReference type="EMBL" id="CP001276">
    <property type="protein sequence ID" value="ACM06540.1"/>
    <property type="molecule type" value="Genomic_DNA"/>
</dbReference>
<dbReference type="InterPro" id="IPR040841">
    <property type="entry name" value="Luciferase_dom"/>
</dbReference>
<dbReference type="InterPro" id="IPR048273">
    <property type="entry name" value="Luciferase"/>
</dbReference>
<dbReference type="HOGENOM" id="CLU_063954_4_0_0"/>
<dbReference type="KEGG" id="tro:trd_A0925"/>
<name>B9L561_THERP</name>
<feature type="domain" description="Luciferase" evidence="1">
    <location>
        <begin position="65"/>
        <end position="131"/>
    </location>
</feature>
<dbReference type="Proteomes" id="UP000000447">
    <property type="component" value="Plasmid unnamed"/>
</dbReference>
<organism evidence="2 3">
    <name type="scientific">Thermomicrobium roseum (strain ATCC 27502 / DSM 5159 / P-2)</name>
    <dbReference type="NCBI Taxonomy" id="309801"/>
    <lineage>
        <taxon>Bacteria</taxon>
        <taxon>Pseudomonadati</taxon>
        <taxon>Thermomicrobiota</taxon>
        <taxon>Thermomicrobia</taxon>
        <taxon>Thermomicrobiales</taxon>
        <taxon>Thermomicrobiaceae</taxon>
        <taxon>Thermomicrobium</taxon>
    </lineage>
</organism>
<sequence>MPCLQREQGSPPEIWNELLTILAALPHCTVTPYNHPRYPAGTVAVAVAEDVANGQPEAFIDGTIFALLRPDGSLELRLKPEWGEVVLQNGWGTIHPLARYLSGIVPPQSLIIYAPRTHAELDVVRRIVQAALWYARGELHGVPLPDSRW</sequence>
<accession>B9L561</accession>
<dbReference type="AlphaFoldDB" id="B9L561"/>
<keyword evidence="2" id="KW-0614">Plasmid</keyword>
<gene>
    <name evidence="2" type="ordered locus">trd_A0925</name>
</gene>
<dbReference type="OrthoDB" id="822427at2"/>